<sequence length="548" mass="61701">MTSSNLENAASRIIESRIKAATVYTNQALVVRQSQLELTGAEQELIIEGLPLSLQQDSVRSRGVGNVPVKILGVQTEQVFSSEPIEQRTAEINQEIQAIAAEIQKLEDQIVGINLQRNFVQDLGSKYLERFSSLQPPNEVNLDEISRLLGFIGSQDQSLAGQITQYKQEKANRENQLEVLRDRLKQVQTKTNRDRYSHYRILLAIEPESAGTFELEISYLVNYASWSPLYDIRSNTTGDQLHLTYLAEVKQKTGEDWIGINLTLSTAKPSLGKLPNKLKPFFIQSGGFRTRESADELAGRPRSYPAEFFELDALLEEPVPSMDLSAEVKIEAEQAIAETTQVGGIVTFSLERNSTIPSDDQAHKVMLYQTHYAGQPQHITVPRLDSCAYLETQAINPADGATLLPGKANIFRDNTLVGTTELEHISPGQSFKVYLGIDESIKVSRDLVKREVESIGTYRRINYSYRIRLSNLRAEETKIRVIEQLPVSRDERIKVRLLRTQPEILEGEMGTLEWLLVLAPKSQPESRQEIAYQSSTEYPTNLAIEYSS</sequence>
<dbReference type="InterPro" id="IPR037291">
    <property type="entry name" value="DUF4139"/>
</dbReference>
<accession>A0AAU8J751</accession>
<name>A0AAU8J751_9CYAN</name>
<evidence type="ECO:0000259" key="2">
    <source>
        <dbReference type="Pfam" id="PF13598"/>
    </source>
</evidence>
<evidence type="ECO:0000313" key="4">
    <source>
        <dbReference type="EMBL" id="XCM34637.1"/>
    </source>
</evidence>
<feature type="coiled-coil region" evidence="1">
    <location>
        <begin position="89"/>
        <end position="116"/>
    </location>
</feature>
<evidence type="ECO:0000256" key="1">
    <source>
        <dbReference type="SAM" id="Coils"/>
    </source>
</evidence>
<organism evidence="4">
    <name type="scientific">Planktothricoides raciborskii GIHE-MW2</name>
    <dbReference type="NCBI Taxonomy" id="2792601"/>
    <lineage>
        <taxon>Bacteria</taxon>
        <taxon>Bacillati</taxon>
        <taxon>Cyanobacteriota</taxon>
        <taxon>Cyanophyceae</taxon>
        <taxon>Oscillatoriophycideae</taxon>
        <taxon>Oscillatoriales</taxon>
        <taxon>Oscillatoriaceae</taxon>
        <taxon>Planktothricoides</taxon>
    </lineage>
</organism>
<dbReference type="PANTHER" id="PTHR31005:SF8">
    <property type="entry name" value="DUF4139 DOMAIN-CONTAINING PROTEIN"/>
    <property type="match status" value="1"/>
</dbReference>
<dbReference type="InterPro" id="IPR025554">
    <property type="entry name" value="DUF4140"/>
</dbReference>
<dbReference type="NCBIfam" id="TIGR02231">
    <property type="entry name" value="mucoidy inhibitor MuiA family protein"/>
    <property type="match status" value="1"/>
</dbReference>
<dbReference type="Pfam" id="PF13598">
    <property type="entry name" value="DUF4139"/>
    <property type="match status" value="1"/>
</dbReference>
<protein>
    <submittedName>
        <fullName evidence="4">Mucoidy inhibitor MuiA family protein</fullName>
    </submittedName>
</protein>
<dbReference type="PANTHER" id="PTHR31005">
    <property type="entry name" value="DUF4139 DOMAIN-CONTAINING PROTEIN"/>
    <property type="match status" value="1"/>
</dbReference>
<feature type="domain" description="DUF4140" evidence="3">
    <location>
        <begin position="21"/>
        <end position="119"/>
    </location>
</feature>
<dbReference type="RefSeq" id="WP_054469151.1">
    <property type="nucleotide sequence ID" value="NZ_CP159837.1"/>
</dbReference>
<proteinExistence type="predicted"/>
<dbReference type="InterPro" id="IPR011935">
    <property type="entry name" value="CHP02231"/>
</dbReference>
<feature type="domain" description="DUF4139" evidence="2">
    <location>
        <begin position="215"/>
        <end position="539"/>
    </location>
</feature>
<reference evidence="4" key="1">
    <citation type="submission" date="2024-07" db="EMBL/GenBank/DDBJ databases">
        <authorList>
            <person name="Kim Y.J."/>
            <person name="Jeong J.Y."/>
        </authorList>
    </citation>
    <scope>NUCLEOTIDE SEQUENCE</scope>
    <source>
        <strain evidence="4">GIHE-MW2</strain>
    </source>
</reference>
<dbReference type="AlphaFoldDB" id="A0AAU8J751"/>
<evidence type="ECO:0000259" key="3">
    <source>
        <dbReference type="Pfam" id="PF13600"/>
    </source>
</evidence>
<gene>
    <name evidence="4" type="ORF">ABWT76_003249</name>
</gene>
<keyword evidence="1" id="KW-0175">Coiled coil</keyword>
<dbReference type="EMBL" id="CP159837">
    <property type="protein sequence ID" value="XCM34637.1"/>
    <property type="molecule type" value="Genomic_DNA"/>
</dbReference>
<feature type="coiled-coil region" evidence="1">
    <location>
        <begin position="163"/>
        <end position="190"/>
    </location>
</feature>
<dbReference type="Pfam" id="PF13600">
    <property type="entry name" value="DUF4140"/>
    <property type="match status" value="1"/>
</dbReference>